<dbReference type="EMBL" id="ADMT01000192">
    <property type="protein sequence ID" value="EFF82026.1"/>
    <property type="molecule type" value="Genomic_DNA"/>
</dbReference>
<evidence type="ECO:0000313" key="1">
    <source>
        <dbReference type="EMBL" id="EFF82026.1"/>
    </source>
</evidence>
<evidence type="ECO:0000313" key="2">
    <source>
        <dbReference type="Proteomes" id="UP000003085"/>
    </source>
</evidence>
<protein>
    <submittedName>
        <fullName evidence="1">Uncharacterized protein</fullName>
    </submittedName>
</protein>
<reference evidence="2" key="1">
    <citation type="submission" date="2010-03" db="EMBL/GenBank/DDBJ databases">
        <title>Complete sequence of Mobiluncus curtisii ATCC 43063.</title>
        <authorList>
            <person name="Muzny D."/>
            <person name="Qin X."/>
            <person name="Deng J."/>
            <person name="Jiang H."/>
            <person name="Liu Y."/>
            <person name="Qu J."/>
            <person name="Song X.-Z."/>
            <person name="Zhang L."/>
            <person name="Thornton R."/>
            <person name="Coyle M."/>
            <person name="Francisco L."/>
            <person name="Jackson L."/>
            <person name="Javaid M."/>
            <person name="Korchina V."/>
            <person name="Kovar C."/>
            <person name="Mata R."/>
            <person name="Mathew T."/>
            <person name="Ngo R."/>
            <person name="Nguyen L."/>
            <person name="Nguyen N."/>
            <person name="Okwuonu G."/>
            <person name="Ongeri F."/>
            <person name="Pham C."/>
            <person name="Simmons D."/>
            <person name="Wilczek-Boney K."/>
            <person name="Hale W."/>
            <person name="Jakkamsetti A."/>
            <person name="Pham P."/>
            <person name="Ruth R."/>
            <person name="San Lucas F."/>
            <person name="Warren J."/>
            <person name="Zhang J."/>
            <person name="Zhao Z."/>
            <person name="Zhou C."/>
            <person name="Zhu D."/>
            <person name="Lee S."/>
            <person name="Bess C."/>
            <person name="Blankenburg K."/>
            <person name="Forbes L."/>
            <person name="Fu Q."/>
            <person name="Gubbala S."/>
            <person name="Hirani K."/>
            <person name="Jayaseelan J.C."/>
            <person name="Lara F."/>
            <person name="Munidasa M."/>
            <person name="Palculict T."/>
            <person name="Patil S."/>
            <person name="Pu L.-L."/>
            <person name="Saada N."/>
            <person name="Tang L."/>
            <person name="Weissenberger G."/>
            <person name="Zhu Y."/>
            <person name="Hemphill L."/>
            <person name="Shang Y."/>
            <person name="Youmans B."/>
            <person name="Ayvaz T."/>
            <person name="Ross M."/>
            <person name="Santibanez J."/>
            <person name="Aqrawi P."/>
            <person name="Gross S."/>
            <person name="Joshi V."/>
            <person name="Fowler G."/>
            <person name="Nazareth L."/>
            <person name="Reid J."/>
            <person name="Worley K."/>
            <person name="Petrosino J."/>
            <person name="Highlander S."/>
            <person name="Gibbs R."/>
            <person name="Gibbs R."/>
        </authorList>
    </citation>
    <scope>NUCLEOTIDE SEQUENCE [LARGE SCALE GENOMIC DNA]</scope>
    <source>
        <strain evidence="2">ATCC 19194</strain>
    </source>
</reference>
<accession>D4XS09</accession>
<name>D4XS09_ACIHA</name>
<organism evidence="1 2">
    <name type="scientific">Acinetobacter haemolyticus ATCC 19194</name>
    <dbReference type="NCBI Taxonomy" id="707232"/>
    <lineage>
        <taxon>Bacteria</taxon>
        <taxon>Pseudomonadati</taxon>
        <taxon>Pseudomonadota</taxon>
        <taxon>Gammaproteobacteria</taxon>
        <taxon>Moraxellales</taxon>
        <taxon>Moraxellaceae</taxon>
        <taxon>Acinetobacter</taxon>
    </lineage>
</organism>
<dbReference type="HOGENOM" id="CLU_3283335_0_0_6"/>
<gene>
    <name evidence="1" type="ORF">HMP0015_2501</name>
</gene>
<sequence>MKKLQIQVDEKLILHNNEFHRSDFSLFSQNKDVEQIKLLF</sequence>
<proteinExistence type="predicted"/>
<comment type="caution">
    <text evidence="1">The sequence shown here is derived from an EMBL/GenBank/DDBJ whole genome shotgun (WGS) entry which is preliminary data.</text>
</comment>
<dbReference type="AlphaFoldDB" id="D4XS09"/>
<dbReference type="Proteomes" id="UP000003085">
    <property type="component" value="Unassembled WGS sequence"/>
</dbReference>